<dbReference type="RefSeq" id="WP_200584394.1">
    <property type="nucleotide sequence ID" value="NZ_JAEHFY010000002.1"/>
</dbReference>
<keyword evidence="3" id="KW-1185">Reference proteome</keyword>
<sequence length="159" mass="18120">MILVLLGTFVTEFKRPLLALDSLCKKGIITEEVIVQNGHTAIETDHLVLKPFISPKELDELHKNARLIITHAGTGSLIKAVGFQKKIIGVARLLKFGEHVDDHQIEILEKFVELGYIMPWREEDELENILNMIKDFNPIPFVSNKPVIMNYLSEYIDSL</sequence>
<dbReference type="Gene3D" id="3.40.50.2000">
    <property type="entry name" value="Glycogen Phosphorylase B"/>
    <property type="match status" value="1"/>
</dbReference>
<proteinExistence type="predicted"/>
<dbReference type="SUPFAM" id="SSF53756">
    <property type="entry name" value="UDP-Glycosyltransferase/glycogen phosphorylase"/>
    <property type="match status" value="1"/>
</dbReference>
<evidence type="ECO:0000313" key="2">
    <source>
        <dbReference type="EMBL" id="MBK0381646.1"/>
    </source>
</evidence>
<evidence type="ECO:0000259" key="1">
    <source>
        <dbReference type="Pfam" id="PF04101"/>
    </source>
</evidence>
<evidence type="ECO:0000313" key="3">
    <source>
        <dbReference type="Proteomes" id="UP000660024"/>
    </source>
</evidence>
<organism evidence="2 3">
    <name type="scientific">Pedobacter segetis</name>
    <dbReference type="NCBI Taxonomy" id="2793069"/>
    <lineage>
        <taxon>Bacteria</taxon>
        <taxon>Pseudomonadati</taxon>
        <taxon>Bacteroidota</taxon>
        <taxon>Sphingobacteriia</taxon>
        <taxon>Sphingobacteriales</taxon>
        <taxon>Sphingobacteriaceae</taxon>
        <taxon>Pedobacter</taxon>
    </lineage>
</organism>
<feature type="domain" description="Glycosyl transferase family 28 C-terminal" evidence="1">
    <location>
        <begin position="56"/>
        <end position="128"/>
    </location>
</feature>
<dbReference type="Pfam" id="PF04101">
    <property type="entry name" value="Glyco_tran_28_C"/>
    <property type="match status" value="1"/>
</dbReference>
<comment type="caution">
    <text evidence="2">The sequence shown here is derived from an EMBL/GenBank/DDBJ whole genome shotgun (WGS) entry which is preliminary data.</text>
</comment>
<dbReference type="Proteomes" id="UP000660024">
    <property type="component" value="Unassembled WGS sequence"/>
</dbReference>
<accession>A0ABS1BFL1</accession>
<reference evidence="2 3" key="1">
    <citation type="submission" date="2020-12" db="EMBL/GenBank/DDBJ databases">
        <title>Bacterial novel species Pedobacter sp. SD-b isolated from soil.</title>
        <authorList>
            <person name="Jung H.-Y."/>
        </authorList>
    </citation>
    <scope>NUCLEOTIDE SEQUENCE [LARGE SCALE GENOMIC DNA]</scope>
    <source>
        <strain evidence="2 3">SD-b</strain>
    </source>
</reference>
<name>A0ABS1BFL1_9SPHI</name>
<gene>
    <name evidence="2" type="ORF">I5M32_01620</name>
</gene>
<dbReference type="InterPro" id="IPR007235">
    <property type="entry name" value="Glyco_trans_28_C"/>
</dbReference>
<dbReference type="EMBL" id="JAEHFY010000002">
    <property type="protein sequence ID" value="MBK0381646.1"/>
    <property type="molecule type" value="Genomic_DNA"/>
</dbReference>
<protein>
    <recommendedName>
        <fullName evidence="1">Glycosyl transferase family 28 C-terminal domain-containing protein</fullName>
    </recommendedName>
</protein>